<reference evidence="1" key="1">
    <citation type="submission" date="2020-12" db="EMBL/GenBank/DDBJ databases">
        <title>Genome public.</title>
        <authorList>
            <person name="Sun Q."/>
        </authorList>
    </citation>
    <scope>NUCLEOTIDE SEQUENCE</scope>
    <source>
        <strain evidence="1">CCM 8863</strain>
    </source>
</reference>
<dbReference type="InterPro" id="IPR048868">
    <property type="entry name" value="OGG-like_put"/>
</dbReference>
<keyword evidence="2" id="KW-1185">Reference proteome</keyword>
<protein>
    <submittedName>
        <fullName evidence="1">Uncharacterized protein</fullName>
    </submittedName>
</protein>
<organism evidence="1 2">
    <name type="scientific">Corynebacterium meridianum</name>
    <dbReference type="NCBI Taxonomy" id="2765363"/>
    <lineage>
        <taxon>Bacteria</taxon>
        <taxon>Bacillati</taxon>
        <taxon>Actinomycetota</taxon>
        <taxon>Actinomycetes</taxon>
        <taxon>Mycobacteriales</taxon>
        <taxon>Corynebacteriaceae</taxon>
        <taxon>Corynebacterium</taxon>
    </lineage>
</organism>
<dbReference type="Proteomes" id="UP000645966">
    <property type="component" value="Unassembled WGS sequence"/>
</dbReference>
<evidence type="ECO:0000313" key="1">
    <source>
        <dbReference type="EMBL" id="MBI8989635.1"/>
    </source>
</evidence>
<evidence type="ECO:0000313" key="2">
    <source>
        <dbReference type="Proteomes" id="UP000645966"/>
    </source>
</evidence>
<sequence length="257" mass="29571">MKLTSADLDALVTKLESTEQQIHEELMWTDDERSDYSRFVELVSRQRERFRPSEWIGQWYKDPDPVPFPPPPFLTDQPDHQYLSVTRKRLFELGENICDGTETDVLNFYVAVYAWGAAQYNLQIYRGVQPLKDPRTPGRLLAGLQAGRESAEAGYRAFNTGGAAKIHKLGPAFFTKLLYFAAGRPDPSDEHHPLILDSRVAKALDWNTTDGWSVARYSRYLDTVRAVREHWGREDLPTDVIEYLLFQADRFPYAPSI</sequence>
<dbReference type="EMBL" id="JAEIOS010000012">
    <property type="protein sequence ID" value="MBI8989635.1"/>
    <property type="molecule type" value="Genomic_DNA"/>
</dbReference>
<dbReference type="RefSeq" id="WP_198738664.1">
    <property type="nucleotide sequence ID" value="NZ_JAEIOS010000012.1"/>
</dbReference>
<name>A0A934I1P0_9CORY</name>
<dbReference type="AlphaFoldDB" id="A0A934I1P0"/>
<gene>
    <name evidence="1" type="ORF">JDV75_07640</name>
</gene>
<dbReference type="Pfam" id="PF21790">
    <property type="entry name" value="OGG"/>
    <property type="match status" value="1"/>
</dbReference>
<accession>A0A934I1P0</accession>
<comment type="caution">
    <text evidence="1">The sequence shown here is derived from an EMBL/GenBank/DDBJ whole genome shotgun (WGS) entry which is preliminary data.</text>
</comment>
<proteinExistence type="predicted"/>